<name>A0A0A8XY04_ARUDO</name>
<keyword evidence="2" id="KW-1133">Transmembrane helix</keyword>
<dbReference type="AlphaFoldDB" id="A0A0A8XY04"/>
<proteinExistence type="predicted"/>
<keyword evidence="2" id="KW-0812">Transmembrane</keyword>
<feature type="transmembrane region" description="Helical" evidence="2">
    <location>
        <begin position="369"/>
        <end position="393"/>
    </location>
</feature>
<feature type="compositionally biased region" description="Polar residues" evidence="1">
    <location>
        <begin position="425"/>
        <end position="441"/>
    </location>
</feature>
<protein>
    <submittedName>
        <fullName evidence="3">Uncharacterized protein</fullName>
    </submittedName>
</protein>
<organism evidence="3">
    <name type="scientific">Arundo donax</name>
    <name type="common">Giant reed</name>
    <name type="synonym">Donax arundinaceus</name>
    <dbReference type="NCBI Taxonomy" id="35708"/>
    <lineage>
        <taxon>Eukaryota</taxon>
        <taxon>Viridiplantae</taxon>
        <taxon>Streptophyta</taxon>
        <taxon>Embryophyta</taxon>
        <taxon>Tracheophyta</taxon>
        <taxon>Spermatophyta</taxon>
        <taxon>Magnoliopsida</taxon>
        <taxon>Liliopsida</taxon>
        <taxon>Poales</taxon>
        <taxon>Poaceae</taxon>
        <taxon>PACMAD clade</taxon>
        <taxon>Arundinoideae</taxon>
        <taxon>Arundineae</taxon>
        <taxon>Arundo</taxon>
    </lineage>
</organism>
<sequence>MTFAAGVTFTSDILYAAFCFLEKKVHNTRVIGADCTILQLLTDIYAGPCMLFVPCTPAADKTCYAKRANKTAKCTVAGCFEASVDFAITKIKLMDGYLLDADVIVFGVSGRPLQALDKDHLAEEKGALMTNALYEITFPGKFIFPLRLYNMLKVEYVDLSLLSARRVVEMTGKVASVMQPVASLGVFSELGISVSSKHRIKSMSPQLRVTTMCQMWLFLLVILLSASQVLSSAEAKKESADIGSCRFDLMSVATLSCVEPGGNWRPPSMACCNALLYAIDLLPAGNESGACCLCRYLDKKYSHFALATSYVLCQGKDKHIVTTWSSFPLYCYKACHRRNASSHGMGTPAQKDFPAVNVQDTAGRSNSKMVWIAAVAAAAFNVILLACCCYRWWHKPVPNSCESQPLNLQRRRLRRETREEHRSSGMHSSAQRRSSRGSPNG</sequence>
<reference evidence="3" key="2">
    <citation type="journal article" date="2015" name="Data Brief">
        <title>Shoot transcriptome of the giant reed, Arundo donax.</title>
        <authorList>
            <person name="Barrero R.A."/>
            <person name="Guerrero F.D."/>
            <person name="Moolhuijzen P."/>
            <person name="Goolsby J.A."/>
            <person name="Tidwell J."/>
            <person name="Bellgard S.E."/>
            <person name="Bellgard M.I."/>
        </authorList>
    </citation>
    <scope>NUCLEOTIDE SEQUENCE</scope>
    <source>
        <tissue evidence="3">Shoot tissue taken approximately 20 cm above the soil surface</tissue>
    </source>
</reference>
<evidence type="ECO:0000313" key="3">
    <source>
        <dbReference type="EMBL" id="JAD17545.1"/>
    </source>
</evidence>
<reference evidence="3" key="1">
    <citation type="submission" date="2014-09" db="EMBL/GenBank/DDBJ databases">
        <authorList>
            <person name="Magalhaes I.L.F."/>
            <person name="Oliveira U."/>
            <person name="Santos F.R."/>
            <person name="Vidigal T.H.D.A."/>
            <person name="Brescovit A.D."/>
            <person name="Santos A.J."/>
        </authorList>
    </citation>
    <scope>NUCLEOTIDE SEQUENCE</scope>
    <source>
        <tissue evidence="3">Shoot tissue taken approximately 20 cm above the soil surface</tissue>
    </source>
</reference>
<evidence type="ECO:0000256" key="2">
    <source>
        <dbReference type="SAM" id="Phobius"/>
    </source>
</evidence>
<keyword evidence="2" id="KW-0472">Membrane</keyword>
<accession>A0A0A8XY04</accession>
<feature type="region of interest" description="Disordered" evidence="1">
    <location>
        <begin position="412"/>
        <end position="441"/>
    </location>
</feature>
<evidence type="ECO:0000256" key="1">
    <source>
        <dbReference type="SAM" id="MobiDB-lite"/>
    </source>
</evidence>
<dbReference type="EMBL" id="GBRH01280350">
    <property type="protein sequence ID" value="JAD17545.1"/>
    <property type="molecule type" value="Transcribed_RNA"/>
</dbReference>